<dbReference type="AlphaFoldDB" id="A0A7J6SWJ0"/>
<dbReference type="UniPathway" id="UPA00344"/>
<comment type="similarity">
    <text evidence="3">In the C-terminal section; belongs to the MoeA family.</text>
</comment>
<evidence type="ECO:0000256" key="5">
    <source>
        <dbReference type="RuleBase" id="RU365090"/>
    </source>
</evidence>
<dbReference type="PANTHER" id="PTHR10192">
    <property type="entry name" value="MOLYBDOPTERIN BIOSYNTHESIS PROTEIN"/>
    <property type="match status" value="1"/>
</dbReference>
<gene>
    <name evidence="7" type="ORF">FOZ62_028532</name>
</gene>
<dbReference type="InterPro" id="IPR036688">
    <property type="entry name" value="MoeA_C_domain_IV_sf"/>
</dbReference>
<protein>
    <recommendedName>
        <fullName evidence="6">MoaB/Mog domain-containing protein</fullName>
    </recommendedName>
</protein>
<dbReference type="GO" id="GO:0005829">
    <property type="term" value="C:cytosol"/>
    <property type="evidence" value="ECO:0007669"/>
    <property type="project" value="TreeGrafter"/>
</dbReference>
<feature type="non-terminal residue" evidence="7">
    <location>
        <position position="624"/>
    </location>
</feature>
<comment type="function">
    <text evidence="5">Catalyzes two steps in the biosynthesis of the molybdenum cofactor. In the first step, molybdopterin is adenylated. Subsequently, molybdate is inserted into adenylated molybdopterin and AMP is released.</text>
</comment>
<dbReference type="GO" id="GO:0061598">
    <property type="term" value="F:molybdopterin adenylyltransferase activity"/>
    <property type="evidence" value="ECO:0007669"/>
    <property type="project" value="UniProtKB-UniRule"/>
</dbReference>
<dbReference type="GO" id="GO:0046872">
    <property type="term" value="F:metal ion binding"/>
    <property type="evidence" value="ECO:0007669"/>
    <property type="project" value="UniProtKB-UniRule"/>
</dbReference>
<keyword evidence="5" id="KW-0479">Metal-binding</keyword>
<dbReference type="Pfam" id="PF00994">
    <property type="entry name" value="MoCF_biosynth"/>
    <property type="match status" value="2"/>
</dbReference>
<comment type="pathway">
    <text evidence="1 5">Cofactor biosynthesis; molybdopterin biosynthesis.</text>
</comment>
<dbReference type="GO" id="GO:0061599">
    <property type="term" value="F:molybdopterin molybdotransferase activity"/>
    <property type="evidence" value="ECO:0007669"/>
    <property type="project" value="UniProtKB-UniRule"/>
</dbReference>
<dbReference type="InterPro" id="IPR023163">
    <property type="entry name" value="SMc04008-like_domain"/>
</dbReference>
<dbReference type="InterPro" id="IPR005110">
    <property type="entry name" value="MoeA_linker/N"/>
</dbReference>
<dbReference type="SUPFAM" id="SSF63867">
    <property type="entry name" value="MoeA C-terminal domain-like"/>
    <property type="match status" value="1"/>
</dbReference>
<keyword evidence="5" id="KW-0500">Molybdenum</keyword>
<dbReference type="Gene3D" id="1.10.3340.10">
    <property type="entry name" value="SMc04008-like"/>
    <property type="match status" value="1"/>
</dbReference>
<proteinExistence type="inferred from homology"/>
<keyword evidence="4 5" id="KW-0501">Molybdenum cofactor biosynthesis</keyword>
<dbReference type="InterPro" id="IPR036135">
    <property type="entry name" value="MoeA_linker/N_sf"/>
</dbReference>
<comment type="catalytic activity">
    <reaction evidence="5">
        <text>adenylyl-molybdopterin + molybdate = Mo-molybdopterin + AMP + H(+)</text>
        <dbReference type="Rhea" id="RHEA:35047"/>
        <dbReference type="ChEBI" id="CHEBI:15378"/>
        <dbReference type="ChEBI" id="CHEBI:36264"/>
        <dbReference type="ChEBI" id="CHEBI:62727"/>
        <dbReference type="ChEBI" id="CHEBI:71302"/>
        <dbReference type="ChEBI" id="CHEBI:456215"/>
    </reaction>
</comment>
<evidence type="ECO:0000313" key="8">
    <source>
        <dbReference type="Proteomes" id="UP000574390"/>
    </source>
</evidence>
<dbReference type="PROSITE" id="PS01078">
    <property type="entry name" value="MOCF_BIOSYNTHESIS_1"/>
    <property type="match status" value="1"/>
</dbReference>
<dbReference type="SMART" id="SM00852">
    <property type="entry name" value="MoCF_biosynth"/>
    <property type="match status" value="2"/>
</dbReference>
<dbReference type="SUPFAM" id="SSF158757">
    <property type="entry name" value="SMc04008-like"/>
    <property type="match status" value="1"/>
</dbReference>
<keyword evidence="5" id="KW-0808">Transferase</keyword>
<comment type="similarity">
    <text evidence="5">Belongs to the MoeA family.</text>
</comment>
<dbReference type="Pfam" id="PF06844">
    <property type="entry name" value="DUF1244"/>
    <property type="match status" value="1"/>
</dbReference>
<dbReference type="NCBIfam" id="TIGR00177">
    <property type="entry name" value="molyb_syn"/>
    <property type="match status" value="1"/>
</dbReference>
<dbReference type="InterPro" id="IPR036810">
    <property type="entry name" value="SMc04008-like_sf"/>
</dbReference>
<comment type="catalytic activity">
    <reaction evidence="5">
        <text>molybdopterin + ATP + H(+) = adenylyl-molybdopterin + diphosphate</text>
        <dbReference type="Rhea" id="RHEA:31331"/>
        <dbReference type="ChEBI" id="CHEBI:15378"/>
        <dbReference type="ChEBI" id="CHEBI:30616"/>
        <dbReference type="ChEBI" id="CHEBI:33019"/>
        <dbReference type="ChEBI" id="CHEBI:58698"/>
        <dbReference type="ChEBI" id="CHEBI:62727"/>
    </reaction>
</comment>
<dbReference type="InterPro" id="IPR008284">
    <property type="entry name" value="MoCF_biosynth_CS"/>
</dbReference>
<dbReference type="Proteomes" id="UP000574390">
    <property type="component" value="Unassembled WGS sequence"/>
</dbReference>
<comment type="similarity">
    <text evidence="2">In the N-terminal section; belongs to the MoaB/Mog family.</text>
</comment>
<evidence type="ECO:0000313" key="7">
    <source>
        <dbReference type="EMBL" id="KAF4737344.1"/>
    </source>
</evidence>
<keyword evidence="5" id="KW-0460">Magnesium</keyword>
<evidence type="ECO:0000256" key="4">
    <source>
        <dbReference type="ARBA" id="ARBA00023150"/>
    </source>
</evidence>
<dbReference type="InterPro" id="IPR005111">
    <property type="entry name" value="MoeA_C_domain_IV"/>
</dbReference>
<evidence type="ECO:0000256" key="3">
    <source>
        <dbReference type="ARBA" id="ARBA00008339"/>
    </source>
</evidence>
<dbReference type="Gene3D" id="3.90.105.10">
    <property type="entry name" value="Molybdopterin biosynthesis moea protein, domain 2"/>
    <property type="match status" value="1"/>
</dbReference>
<dbReference type="Pfam" id="PF03453">
    <property type="entry name" value="MoeA_N"/>
    <property type="match status" value="1"/>
</dbReference>
<comment type="cofactor">
    <cofactor evidence="5">
        <name>Mg(2+)</name>
        <dbReference type="ChEBI" id="CHEBI:18420"/>
    </cofactor>
</comment>
<dbReference type="Gene3D" id="2.170.190.11">
    <property type="entry name" value="Molybdopterin biosynthesis moea protein, domain 3"/>
    <property type="match status" value="1"/>
</dbReference>
<dbReference type="SUPFAM" id="SSF53218">
    <property type="entry name" value="Molybdenum cofactor biosynthesis proteins"/>
    <property type="match status" value="2"/>
</dbReference>
<dbReference type="SUPFAM" id="SSF63882">
    <property type="entry name" value="MoeA N-terminal region -like"/>
    <property type="match status" value="1"/>
</dbReference>
<feature type="domain" description="MoaB/Mog" evidence="6">
    <location>
        <begin position="468"/>
        <end position="616"/>
    </location>
</feature>
<dbReference type="PROSITE" id="PS01079">
    <property type="entry name" value="MOCF_BIOSYNTHESIS_2"/>
    <property type="match status" value="1"/>
</dbReference>
<dbReference type="GO" id="GO:0005524">
    <property type="term" value="F:ATP binding"/>
    <property type="evidence" value="ECO:0007669"/>
    <property type="project" value="UniProtKB-UniRule"/>
</dbReference>
<feature type="domain" description="MoaB/Mog" evidence="6">
    <location>
        <begin position="114"/>
        <end position="246"/>
    </location>
</feature>
<sequence>GIPYRELRVVSNVTAGHGLASISEPEEAAYVTTGTLVESADLAVVKIEDCEISGDIVLVPVVGVVAGLNLRSVGSDIDKGGRVAPGGATLTPALLALLKGTSAVCDVMPVVKVAVVSSGDELINEQADTNGPMLHALLVERFGSAVEVHRVPPLVDDYDQTRQALLDLAASNDIVITTGAVSKGSKDFIKRVLEEEGEVLSGEVCLKPGKPTTFATLRGTPFFGLPGNPASAYVAFFVFVEPFLKALLHNNEMRGPEEVYVTLAEAMRQTDPVRPEFVRATVAATPDGRLVARGVTGGCSQRSSRLLSCVGVNALVRLPAGAGTIPKGARMPCLLTDRVEPVRDGDDTIMDDVEAEAFAFRRLVAWLQERTDVQNIDLMNLAGFCRNCLSKWYAEGRGVELDAAKERVYGMPYDEWKARYQTPASEEAKTRLAEVHTAKARTACGHSTGPSIHHHTSPPSASTEIALGVVTCSDRASQGVYDDKAGPLVARLCGKADASVVVVPDDVSSIQRAITDLRDRHGCGLVITTGGTGFSKRDVTPEAVLPMLEKRATGIEHMLLRYGQERSKSGLFTYLSRPVAGVLKGSPACVVVTLPGSPRAVEEILGCEQIVSVLFEAARIASET</sequence>
<evidence type="ECO:0000259" key="6">
    <source>
        <dbReference type="SMART" id="SM00852"/>
    </source>
</evidence>
<dbReference type="InterPro" id="IPR036425">
    <property type="entry name" value="MoaB/Mog-like_dom_sf"/>
</dbReference>
<organism evidence="7 8">
    <name type="scientific">Perkinsus olseni</name>
    <name type="common">Perkinsus atlanticus</name>
    <dbReference type="NCBI Taxonomy" id="32597"/>
    <lineage>
        <taxon>Eukaryota</taxon>
        <taxon>Sar</taxon>
        <taxon>Alveolata</taxon>
        <taxon>Perkinsozoa</taxon>
        <taxon>Perkinsea</taxon>
        <taxon>Perkinsida</taxon>
        <taxon>Perkinsidae</taxon>
        <taxon>Perkinsus</taxon>
    </lineage>
</organism>
<dbReference type="Pfam" id="PF03454">
    <property type="entry name" value="MoeA_C"/>
    <property type="match status" value="1"/>
</dbReference>
<dbReference type="GO" id="GO:0006777">
    <property type="term" value="P:Mo-molybdopterin cofactor biosynthetic process"/>
    <property type="evidence" value="ECO:0007669"/>
    <property type="project" value="UniProtKB-UniRule"/>
</dbReference>
<accession>A0A7J6SWJ0</accession>
<reference evidence="7 8" key="1">
    <citation type="submission" date="2020-04" db="EMBL/GenBank/DDBJ databases">
        <title>Perkinsus olseni comparative genomics.</title>
        <authorList>
            <person name="Bogema D.R."/>
        </authorList>
    </citation>
    <scope>NUCLEOTIDE SEQUENCE [LARGE SCALE GENOMIC DNA]</scope>
    <source>
        <strain evidence="7">ATCC PRA-205</strain>
    </source>
</reference>
<comment type="caution">
    <text evidence="7">The sequence shown here is derived from an EMBL/GenBank/DDBJ whole genome shotgun (WGS) entry which is preliminary data.</text>
</comment>
<evidence type="ECO:0000256" key="2">
    <source>
        <dbReference type="ARBA" id="ARBA00007589"/>
    </source>
</evidence>
<dbReference type="Gene3D" id="2.40.340.10">
    <property type="entry name" value="MoeA, C-terminal, domain IV"/>
    <property type="match status" value="1"/>
</dbReference>
<evidence type="ECO:0000256" key="1">
    <source>
        <dbReference type="ARBA" id="ARBA00005046"/>
    </source>
</evidence>
<dbReference type="InterPro" id="IPR038987">
    <property type="entry name" value="MoeA-like"/>
</dbReference>
<dbReference type="PANTHER" id="PTHR10192:SF5">
    <property type="entry name" value="GEPHYRIN"/>
    <property type="match status" value="1"/>
</dbReference>
<dbReference type="Gene3D" id="3.40.980.10">
    <property type="entry name" value="MoaB/Mog-like domain"/>
    <property type="match status" value="2"/>
</dbReference>
<dbReference type="InterPro" id="IPR001453">
    <property type="entry name" value="MoaB/Mog_dom"/>
</dbReference>
<dbReference type="EMBL" id="JABANM010011643">
    <property type="protein sequence ID" value="KAF4737344.1"/>
    <property type="molecule type" value="Genomic_DNA"/>
</dbReference>
<name>A0A7J6SWJ0_PEROL</name>